<dbReference type="InterPro" id="IPR025852">
    <property type="entry name" value="SM_dom_ATX"/>
</dbReference>
<dbReference type="Pfam" id="PF14438">
    <property type="entry name" value="SM-ATX"/>
    <property type="match status" value="1"/>
</dbReference>
<feature type="region of interest" description="Disordered" evidence="1">
    <location>
        <begin position="1"/>
        <end position="102"/>
    </location>
</feature>
<dbReference type="PANTHER" id="PTHR12854:SF7">
    <property type="entry name" value="ATAXIN-2 HOMOLOG"/>
    <property type="match status" value="1"/>
</dbReference>
<feature type="compositionally biased region" description="Basic and acidic residues" evidence="1">
    <location>
        <begin position="456"/>
        <end position="473"/>
    </location>
</feature>
<reference evidence="4" key="1">
    <citation type="journal article" date="2017" name="Cell">
        <title>Insights into land plant evolution garnered from the Marchantia polymorpha genome.</title>
        <authorList>
            <person name="Bowman J.L."/>
            <person name="Kohchi T."/>
            <person name="Yamato K.T."/>
            <person name="Jenkins J."/>
            <person name="Shu S."/>
            <person name="Ishizaki K."/>
            <person name="Yamaoka S."/>
            <person name="Nishihama R."/>
            <person name="Nakamura Y."/>
            <person name="Berger F."/>
            <person name="Adam C."/>
            <person name="Aki S.S."/>
            <person name="Althoff F."/>
            <person name="Araki T."/>
            <person name="Arteaga-Vazquez M.A."/>
            <person name="Balasubrmanian S."/>
            <person name="Barry K."/>
            <person name="Bauer D."/>
            <person name="Boehm C.R."/>
            <person name="Briginshaw L."/>
            <person name="Caballero-Perez J."/>
            <person name="Catarino B."/>
            <person name="Chen F."/>
            <person name="Chiyoda S."/>
            <person name="Chovatia M."/>
            <person name="Davies K.M."/>
            <person name="Delmans M."/>
            <person name="Demura T."/>
            <person name="Dierschke T."/>
            <person name="Dolan L."/>
            <person name="Dorantes-Acosta A.E."/>
            <person name="Eklund D.M."/>
            <person name="Florent S.N."/>
            <person name="Flores-Sandoval E."/>
            <person name="Fujiyama A."/>
            <person name="Fukuzawa H."/>
            <person name="Galik B."/>
            <person name="Grimanelli D."/>
            <person name="Grimwood J."/>
            <person name="Grossniklaus U."/>
            <person name="Hamada T."/>
            <person name="Haseloff J."/>
            <person name="Hetherington A.J."/>
            <person name="Higo A."/>
            <person name="Hirakawa Y."/>
            <person name="Hundley H.N."/>
            <person name="Ikeda Y."/>
            <person name="Inoue K."/>
            <person name="Inoue S.I."/>
            <person name="Ishida S."/>
            <person name="Jia Q."/>
            <person name="Kakita M."/>
            <person name="Kanazawa T."/>
            <person name="Kawai Y."/>
            <person name="Kawashima T."/>
            <person name="Kennedy M."/>
            <person name="Kinose K."/>
            <person name="Kinoshita T."/>
            <person name="Kohara Y."/>
            <person name="Koide E."/>
            <person name="Komatsu K."/>
            <person name="Kopischke S."/>
            <person name="Kubo M."/>
            <person name="Kyozuka J."/>
            <person name="Lagercrantz U."/>
            <person name="Lin S.S."/>
            <person name="Lindquist E."/>
            <person name="Lipzen A.M."/>
            <person name="Lu C.W."/>
            <person name="De Luna E."/>
            <person name="Martienssen R.A."/>
            <person name="Minamino N."/>
            <person name="Mizutani M."/>
            <person name="Mizutani M."/>
            <person name="Mochizuki N."/>
            <person name="Monte I."/>
            <person name="Mosher R."/>
            <person name="Nagasaki H."/>
            <person name="Nakagami H."/>
            <person name="Naramoto S."/>
            <person name="Nishitani K."/>
            <person name="Ohtani M."/>
            <person name="Okamoto T."/>
            <person name="Okumura M."/>
            <person name="Phillips J."/>
            <person name="Pollak B."/>
            <person name="Reinders A."/>
            <person name="Rovekamp M."/>
            <person name="Sano R."/>
            <person name="Sawa S."/>
            <person name="Schmid M.W."/>
            <person name="Shirakawa M."/>
            <person name="Solano R."/>
            <person name="Spunde A."/>
            <person name="Suetsugu N."/>
            <person name="Sugano S."/>
            <person name="Sugiyama A."/>
            <person name="Sun R."/>
            <person name="Suzuki Y."/>
            <person name="Takenaka M."/>
            <person name="Takezawa D."/>
            <person name="Tomogane H."/>
            <person name="Tsuzuki M."/>
            <person name="Ueda T."/>
            <person name="Umeda M."/>
            <person name="Ward J.M."/>
            <person name="Watanabe Y."/>
            <person name="Yazaki K."/>
            <person name="Yokoyama R."/>
            <person name="Yoshitake Y."/>
            <person name="Yotsui I."/>
            <person name="Zachgo S."/>
            <person name="Schmutz J."/>
        </authorList>
    </citation>
    <scope>NUCLEOTIDE SEQUENCE [LARGE SCALE GENOMIC DNA]</scope>
    <source>
        <strain evidence="4">Tak-1</strain>
    </source>
</reference>
<dbReference type="Gene3D" id="2.30.30.100">
    <property type="match status" value="1"/>
</dbReference>
<dbReference type="OrthoDB" id="2275718at2759"/>
<dbReference type="Pfam" id="PF06741">
    <property type="entry name" value="LsmAD"/>
    <property type="match status" value="1"/>
</dbReference>
<protein>
    <recommendedName>
        <fullName evidence="2">LsmAD domain-containing protein</fullName>
    </recommendedName>
</protein>
<feature type="region of interest" description="Disordered" evidence="1">
    <location>
        <begin position="456"/>
        <end position="662"/>
    </location>
</feature>
<evidence type="ECO:0000259" key="2">
    <source>
        <dbReference type="SMART" id="SM01272"/>
    </source>
</evidence>
<dbReference type="GO" id="GO:0003723">
    <property type="term" value="F:RNA binding"/>
    <property type="evidence" value="ECO:0007669"/>
    <property type="project" value="InterPro"/>
</dbReference>
<feature type="compositionally biased region" description="Low complexity" evidence="1">
    <location>
        <begin position="597"/>
        <end position="652"/>
    </location>
</feature>
<accession>A0A2R6XM26</accession>
<dbReference type="Proteomes" id="UP000244005">
    <property type="component" value="Unassembled WGS sequence"/>
</dbReference>
<dbReference type="AlphaFoldDB" id="A0A2R6XM26"/>
<feature type="compositionally biased region" description="Low complexity" evidence="1">
    <location>
        <begin position="66"/>
        <end position="83"/>
    </location>
</feature>
<feature type="compositionally biased region" description="Polar residues" evidence="1">
    <location>
        <begin position="562"/>
        <end position="596"/>
    </location>
</feature>
<dbReference type="InterPro" id="IPR045117">
    <property type="entry name" value="ATXN2-like"/>
</dbReference>
<feature type="domain" description="LsmAD" evidence="2">
    <location>
        <begin position="268"/>
        <end position="340"/>
    </location>
</feature>
<dbReference type="GO" id="GO:0005737">
    <property type="term" value="C:cytoplasm"/>
    <property type="evidence" value="ECO:0007669"/>
    <property type="project" value="UniProtKB-ARBA"/>
</dbReference>
<dbReference type="EMBL" id="KZ772681">
    <property type="protein sequence ID" value="PTQ47164.1"/>
    <property type="molecule type" value="Genomic_DNA"/>
</dbReference>
<dbReference type="PANTHER" id="PTHR12854">
    <property type="entry name" value="ATAXIN 2-RELATED"/>
    <property type="match status" value="1"/>
</dbReference>
<dbReference type="InterPro" id="IPR009604">
    <property type="entry name" value="LsmAD_domain"/>
</dbReference>
<evidence type="ECO:0000313" key="3">
    <source>
        <dbReference type="EMBL" id="PTQ47164.1"/>
    </source>
</evidence>
<name>A0A2R6XM26_MARPO</name>
<feature type="compositionally biased region" description="Low complexity" evidence="1">
    <location>
        <begin position="490"/>
        <end position="500"/>
    </location>
</feature>
<feature type="compositionally biased region" description="Polar residues" evidence="1">
    <location>
        <begin position="394"/>
        <end position="404"/>
    </location>
</feature>
<sequence>MSQPQVQQRPAAANGVGRRRPERDVSNNRADAGFRSDSQNWRSSSQGPSRSGPNPSASPGAHGHGHFNSISSNSGSVGGSTRSSGERAETGVASLPRGAGVEKPHHDRLLFMAMCLIGQPVEVQVKNGSFYSGIFHTANTDKDFGIVLKMARLIKDGTVKGGKSDAVKEAARKAPQKTLVIPAKDFVQIIAKDVSLTGDAIANGRARENRAEIVTDAVLSQGRQREVERELKPWKPDDEAPRNLGLESTFQSSWNRNWDQFETNKALFGVETTFNEELYTTKLERGPQMREREREAWRIAREIEGQTTRNPHVAEERGIRIAPELETMDEESKFSSVIRGAKLDVGEDGEYGHIDDQNGQTFGSAFGGSGGASTSPSGSSVSTPITRESESKTSRPSSADSQAGGSPYHSPVGRGSPLSSPLVGDPASIQALNLDPSCPQVPDDVYKEFLLFKTQETLRKKETSKKQREDQVNELKNFSESLRIKDSELSSPKAAPKASSGDPVSNSSRHGSQDGGARPLGSLDSKSSLPSSGSPVHLTAAQASAPPASALPIPVGLGGQLSGTPSTLPSIVTKQGTATAGTSFDASPMTTPAVGQSSGALSSNGLSAPSSLSTSFGAPSPLSVPSVPVSHGVSPSVSPSSSVSSVASGAPPCTKKSSLNPNAKEFKLNPNAKAFTPSFTARPASPMIQGPVYMHAGLPPVTPMQGVPVGMNVGQYMQQPGQPSQYTQYNNAMAAAAVGSSPQYMQPPGGYVPGATGPPVLPGQPNMKMPPHSQQQVVGPPYGQQQQLRYPPQGHPMQPQPYLHANAQLYPQQMLYPSGQLLYIPQYPQVGFFRSLPGPSLLETGRYGFQG</sequence>
<feature type="compositionally biased region" description="Low complexity" evidence="1">
    <location>
        <begin position="42"/>
        <end position="55"/>
    </location>
</feature>
<feature type="compositionally biased region" description="Low complexity" evidence="1">
    <location>
        <begin position="372"/>
        <end position="384"/>
    </location>
</feature>
<evidence type="ECO:0000256" key="1">
    <source>
        <dbReference type="SAM" id="MobiDB-lite"/>
    </source>
</evidence>
<evidence type="ECO:0000313" key="4">
    <source>
        <dbReference type="Proteomes" id="UP000244005"/>
    </source>
</evidence>
<keyword evidence="4" id="KW-1185">Reference proteome</keyword>
<feature type="compositionally biased region" description="Low complexity" evidence="1">
    <location>
        <begin position="519"/>
        <end position="550"/>
    </location>
</feature>
<organism evidence="3 4">
    <name type="scientific">Marchantia polymorpha</name>
    <name type="common">Common liverwort</name>
    <name type="synonym">Marchantia aquatica</name>
    <dbReference type="NCBI Taxonomy" id="3197"/>
    <lineage>
        <taxon>Eukaryota</taxon>
        <taxon>Viridiplantae</taxon>
        <taxon>Streptophyta</taxon>
        <taxon>Embryophyta</taxon>
        <taxon>Marchantiophyta</taxon>
        <taxon>Marchantiopsida</taxon>
        <taxon>Marchantiidae</taxon>
        <taxon>Marchantiales</taxon>
        <taxon>Marchantiaceae</taxon>
        <taxon>Marchantia</taxon>
    </lineage>
</organism>
<proteinExistence type="predicted"/>
<feature type="region of interest" description="Disordered" evidence="1">
    <location>
        <begin position="307"/>
        <end position="334"/>
    </location>
</feature>
<feature type="region of interest" description="Disordered" evidence="1">
    <location>
        <begin position="348"/>
        <end position="424"/>
    </location>
</feature>
<gene>
    <name evidence="3" type="ORF">MARPO_0009s0229</name>
</gene>
<dbReference type="SMART" id="SM01272">
    <property type="entry name" value="LsmAD"/>
    <property type="match status" value="1"/>
</dbReference>